<reference evidence="2" key="2">
    <citation type="journal article" date="2015" name="Fish Shellfish Immunol.">
        <title>Early steps in the European eel (Anguilla anguilla)-Vibrio vulnificus interaction in the gills: Role of the RtxA13 toxin.</title>
        <authorList>
            <person name="Callol A."/>
            <person name="Pajuelo D."/>
            <person name="Ebbesson L."/>
            <person name="Teles M."/>
            <person name="MacKenzie S."/>
            <person name="Amaro C."/>
        </authorList>
    </citation>
    <scope>NUCLEOTIDE SEQUENCE</scope>
</reference>
<evidence type="ECO:0000313" key="2">
    <source>
        <dbReference type="EMBL" id="JAH12648.1"/>
    </source>
</evidence>
<name>A0A0E9Q944_ANGAN</name>
<organism evidence="2">
    <name type="scientific">Anguilla anguilla</name>
    <name type="common">European freshwater eel</name>
    <name type="synonym">Muraena anguilla</name>
    <dbReference type="NCBI Taxonomy" id="7936"/>
    <lineage>
        <taxon>Eukaryota</taxon>
        <taxon>Metazoa</taxon>
        <taxon>Chordata</taxon>
        <taxon>Craniata</taxon>
        <taxon>Vertebrata</taxon>
        <taxon>Euteleostomi</taxon>
        <taxon>Actinopterygii</taxon>
        <taxon>Neopterygii</taxon>
        <taxon>Teleostei</taxon>
        <taxon>Anguilliformes</taxon>
        <taxon>Anguillidae</taxon>
        <taxon>Anguilla</taxon>
    </lineage>
</organism>
<dbReference type="AlphaFoldDB" id="A0A0E9Q944"/>
<feature type="compositionally biased region" description="Polar residues" evidence="1">
    <location>
        <begin position="1"/>
        <end position="24"/>
    </location>
</feature>
<protein>
    <submittedName>
        <fullName evidence="2">Uncharacterized protein</fullName>
    </submittedName>
</protein>
<dbReference type="EMBL" id="GBXM01095929">
    <property type="protein sequence ID" value="JAH12648.1"/>
    <property type="molecule type" value="Transcribed_RNA"/>
</dbReference>
<accession>A0A0E9Q944</accession>
<evidence type="ECO:0000256" key="1">
    <source>
        <dbReference type="SAM" id="MobiDB-lite"/>
    </source>
</evidence>
<sequence length="42" mass="4501">MLTTVGKNCTVSAQSTQPLSNSDSYPRENSADVVIMSTQNPQ</sequence>
<proteinExistence type="predicted"/>
<reference evidence="2" key="1">
    <citation type="submission" date="2014-11" db="EMBL/GenBank/DDBJ databases">
        <authorList>
            <person name="Amaro Gonzalez C."/>
        </authorList>
    </citation>
    <scope>NUCLEOTIDE SEQUENCE</scope>
</reference>
<feature type="region of interest" description="Disordered" evidence="1">
    <location>
        <begin position="1"/>
        <end position="42"/>
    </location>
</feature>